<gene>
    <name evidence="1" type="ORF">NSA47_02325</name>
</gene>
<evidence type="ECO:0000313" key="1">
    <source>
        <dbReference type="EMBL" id="MCR1897824.1"/>
    </source>
</evidence>
<evidence type="ECO:0000313" key="2">
    <source>
        <dbReference type="Proteomes" id="UP001205748"/>
    </source>
</evidence>
<dbReference type="EMBL" id="JANKAS010000002">
    <property type="protein sequence ID" value="MCR1897824.1"/>
    <property type="molecule type" value="Genomic_DNA"/>
</dbReference>
<sequence>MILVLIDNHTDKEVMAMSITENDKEKIKKTLMDNAQNLGITNYEIVEEDREL</sequence>
<dbReference type="AlphaFoldDB" id="A0AAE3L217"/>
<accession>A0AAE3L217</accession>
<dbReference type="RefSeq" id="WP_257529274.1">
    <property type="nucleotide sequence ID" value="NZ_JANKAS010000002.1"/>
</dbReference>
<proteinExistence type="predicted"/>
<organism evidence="1 2">
    <name type="scientific">Irregularibacter muris</name>
    <dbReference type="NCBI Taxonomy" id="1796619"/>
    <lineage>
        <taxon>Bacteria</taxon>
        <taxon>Bacillati</taxon>
        <taxon>Bacillota</taxon>
        <taxon>Clostridia</taxon>
        <taxon>Eubacteriales</taxon>
        <taxon>Eubacteriaceae</taxon>
        <taxon>Irregularibacter</taxon>
    </lineage>
</organism>
<keyword evidence="2" id="KW-1185">Reference proteome</keyword>
<dbReference type="Proteomes" id="UP001205748">
    <property type="component" value="Unassembled WGS sequence"/>
</dbReference>
<name>A0AAE3L217_9FIRM</name>
<reference evidence="1" key="1">
    <citation type="submission" date="2022-07" db="EMBL/GenBank/DDBJ databases">
        <title>Enhanced cultured diversity of the mouse gut microbiota enables custom-made synthetic communities.</title>
        <authorList>
            <person name="Afrizal A."/>
        </authorList>
    </citation>
    <scope>NUCLEOTIDE SEQUENCE</scope>
    <source>
        <strain evidence="1">DSM 28593</strain>
    </source>
</reference>
<protein>
    <submittedName>
        <fullName evidence="1">Uncharacterized protein</fullName>
    </submittedName>
</protein>
<comment type="caution">
    <text evidence="1">The sequence shown here is derived from an EMBL/GenBank/DDBJ whole genome shotgun (WGS) entry which is preliminary data.</text>
</comment>